<organism evidence="3 4">
    <name type="scientific">Oikopleura dioica</name>
    <name type="common">Tunicate</name>
    <dbReference type="NCBI Taxonomy" id="34765"/>
    <lineage>
        <taxon>Eukaryota</taxon>
        <taxon>Metazoa</taxon>
        <taxon>Chordata</taxon>
        <taxon>Tunicata</taxon>
        <taxon>Appendicularia</taxon>
        <taxon>Copelata</taxon>
        <taxon>Oikopleuridae</taxon>
        <taxon>Oikopleura</taxon>
    </lineage>
</organism>
<evidence type="ECO:0000256" key="1">
    <source>
        <dbReference type="ARBA" id="ARBA00023157"/>
    </source>
</evidence>
<dbReference type="InterPro" id="IPR036055">
    <property type="entry name" value="LDL_receptor-like_sf"/>
</dbReference>
<dbReference type="InterPro" id="IPR002172">
    <property type="entry name" value="LDrepeatLR_classA_rpt"/>
</dbReference>
<dbReference type="SMART" id="SM00192">
    <property type="entry name" value="LDLa"/>
    <property type="match status" value="1"/>
</dbReference>
<dbReference type="PROSITE" id="PS50068">
    <property type="entry name" value="LDLRA_2"/>
    <property type="match status" value="1"/>
</dbReference>
<dbReference type="CDD" id="cd00112">
    <property type="entry name" value="LDLa"/>
    <property type="match status" value="1"/>
</dbReference>
<dbReference type="Gene3D" id="4.10.400.10">
    <property type="entry name" value="Low-density Lipoprotein Receptor"/>
    <property type="match status" value="1"/>
</dbReference>
<evidence type="ECO:0000313" key="4">
    <source>
        <dbReference type="Proteomes" id="UP001158576"/>
    </source>
</evidence>
<protein>
    <submittedName>
        <fullName evidence="3">Oidioi.mRNA.OKI2018_I69.XSR.g16890.t1.cds</fullName>
    </submittedName>
</protein>
<evidence type="ECO:0000313" key="3">
    <source>
        <dbReference type="EMBL" id="CAG5100202.1"/>
    </source>
</evidence>
<sequence length="131" mass="14215">MNQFSCDANNPNTQCIDQQQICNGQRDCSNGLDETNCFQWGQWGSWDASTCSADKCKSQDTCDADCVVIRQRGCFDAYGNPMNVMMDPKCGDRQVLCGDKCGVSAEVKGTCEGCGGFTVTVTGIKREASHL</sequence>
<dbReference type="Pfam" id="PF00057">
    <property type="entry name" value="Ldl_recept_a"/>
    <property type="match status" value="1"/>
</dbReference>
<name>A0ABN7SHJ3_OIKDI</name>
<keyword evidence="4" id="KW-1185">Reference proteome</keyword>
<proteinExistence type="predicted"/>
<dbReference type="Proteomes" id="UP001158576">
    <property type="component" value="Chromosome XSR"/>
</dbReference>
<dbReference type="EMBL" id="OU015569">
    <property type="protein sequence ID" value="CAG5100202.1"/>
    <property type="molecule type" value="Genomic_DNA"/>
</dbReference>
<accession>A0ABN7SHJ3</accession>
<evidence type="ECO:0000256" key="2">
    <source>
        <dbReference type="PROSITE-ProRule" id="PRU00124"/>
    </source>
</evidence>
<feature type="disulfide bond" evidence="2">
    <location>
        <begin position="22"/>
        <end position="37"/>
    </location>
</feature>
<comment type="caution">
    <text evidence="2">Lacks conserved residue(s) required for the propagation of feature annotation.</text>
</comment>
<reference evidence="3 4" key="1">
    <citation type="submission" date="2021-04" db="EMBL/GenBank/DDBJ databases">
        <authorList>
            <person name="Bliznina A."/>
        </authorList>
    </citation>
    <scope>NUCLEOTIDE SEQUENCE [LARGE SCALE GENOMIC DNA]</scope>
</reference>
<gene>
    <name evidence="3" type="ORF">OKIOD_LOCUS8448</name>
</gene>
<keyword evidence="1 2" id="KW-1015">Disulfide bond</keyword>
<dbReference type="SUPFAM" id="SSF57424">
    <property type="entry name" value="LDL receptor-like module"/>
    <property type="match status" value="1"/>
</dbReference>